<evidence type="ECO:0000313" key="1">
    <source>
        <dbReference type="EMBL" id="KAF7835567.1"/>
    </source>
</evidence>
<accession>A0A834WZL5</accession>
<comment type="caution">
    <text evidence="1">The sequence shown here is derived from an EMBL/GenBank/DDBJ whole genome shotgun (WGS) entry which is preliminary data.</text>
</comment>
<proteinExistence type="predicted"/>
<name>A0A834WZL5_9FABA</name>
<sequence>MSSGWRTNEEYGCESSPKWMDVGRNLGVMPKSSLEGISSLSRSRSRECVCVCVRVLFLRKPHGYIAFRGS</sequence>
<reference evidence="1" key="1">
    <citation type="submission" date="2020-09" db="EMBL/GenBank/DDBJ databases">
        <title>Genome-Enabled Discovery of Anthraquinone Biosynthesis in Senna tora.</title>
        <authorList>
            <person name="Kang S.-H."/>
            <person name="Pandey R.P."/>
            <person name="Lee C.-M."/>
            <person name="Sim J.-S."/>
            <person name="Jeong J.-T."/>
            <person name="Choi B.-S."/>
            <person name="Jung M."/>
            <person name="Ginzburg D."/>
            <person name="Zhao K."/>
            <person name="Won S.Y."/>
            <person name="Oh T.-J."/>
            <person name="Yu Y."/>
            <person name="Kim N.-H."/>
            <person name="Lee O.R."/>
            <person name="Lee T.-H."/>
            <person name="Bashyal P."/>
            <person name="Kim T.-S."/>
            <person name="Lee W.-H."/>
            <person name="Kawkins C."/>
            <person name="Kim C.-K."/>
            <person name="Kim J.S."/>
            <person name="Ahn B.O."/>
            <person name="Rhee S.Y."/>
            <person name="Sohng J.K."/>
        </authorList>
    </citation>
    <scope>NUCLEOTIDE SEQUENCE</scope>
    <source>
        <tissue evidence="1">Leaf</tissue>
    </source>
</reference>
<keyword evidence="2" id="KW-1185">Reference proteome</keyword>
<protein>
    <submittedName>
        <fullName evidence="1">Uncharacterized protein</fullName>
    </submittedName>
</protein>
<organism evidence="1 2">
    <name type="scientific">Senna tora</name>
    <dbReference type="NCBI Taxonomy" id="362788"/>
    <lineage>
        <taxon>Eukaryota</taxon>
        <taxon>Viridiplantae</taxon>
        <taxon>Streptophyta</taxon>
        <taxon>Embryophyta</taxon>
        <taxon>Tracheophyta</taxon>
        <taxon>Spermatophyta</taxon>
        <taxon>Magnoliopsida</taxon>
        <taxon>eudicotyledons</taxon>
        <taxon>Gunneridae</taxon>
        <taxon>Pentapetalae</taxon>
        <taxon>rosids</taxon>
        <taxon>fabids</taxon>
        <taxon>Fabales</taxon>
        <taxon>Fabaceae</taxon>
        <taxon>Caesalpinioideae</taxon>
        <taxon>Cassia clade</taxon>
        <taxon>Senna</taxon>
    </lineage>
</organism>
<dbReference type="AlphaFoldDB" id="A0A834WZL5"/>
<gene>
    <name evidence="1" type="ORF">G2W53_010426</name>
</gene>
<dbReference type="EMBL" id="JAAIUW010000004">
    <property type="protein sequence ID" value="KAF7835567.1"/>
    <property type="molecule type" value="Genomic_DNA"/>
</dbReference>
<dbReference type="Proteomes" id="UP000634136">
    <property type="component" value="Unassembled WGS sequence"/>
</dbReference>
<evidence type="ECO:0000313" key="2">
    <source>
        <dbReference type="Proteomes" id="UP000634136"/>
    </source>
</evidence>